<evidence type="ECO:0008006" key="4">
    <source>
        <dbReference type="Google" id="ProtNLM"/>
    </source>
</evidence>
<comment type="caution">
    <text evidence="2">The sequence shown here is derived from an EMBL/GenBank/DDBJ whole genome shotgun (WGS) entry which is preliminary data.</text>
</comment>
<sequence>MNVFKKIISAAMVLCIASMIFSGCVTDYEISDIEKEISENIGVKNAIVFPVYTEFKGEDGYTDRIWTAKIPDSGIEFHVIDDYHWGMESVTNYLKNDYDEAVLAYIETQLPKFEYIKTSTYKKDGIFYGEITGKYENLQELKACHDELENIKKAFDDLGYDNLQIAYQIEYVHPLRNITDYVIDDGDTWGNTKSIDSFEDMKKEYITTVLDYRYEDLQSFSPEEIKSSLDNYMYPVGIYRGNQTDKSLYDESDIEYYDDIIANKYAYGISFGSLYEILKRENMNPEGDYWHYSFTGADGSVYEISYDFNDYPFTDSYSETRNGYYYIKDGEKVPMNYYFYNHFTESEVYNMTGLNIIF</sequence>
<organism evidence="2 3">
    <name type="scientific">Candidatus Limousia pullorum</name>
    <dbReference type="NCBI Taxonomy" id="2840860"/>
    <lineage>
        <taxon>Bacteria</taxon>
        <taxon>Bacillati</taxon>
        <taxon>Bacillota</taxon>
        <taxon>Clostridia</taxon>
        <taxon>Eubacteriales</taxon>
        <taxon>Oscillospiraceae</taxon>
        <taxon>Oscillospiraceae incertae sedis</taxon>
        <taxon>Candidatus Limousia</taxon>
    </lineage>
</organism>
<reference evidence="2" key="2">
    <citation type="journal article" date="2021" name="PeerJ">
        <title>Extensive microbial diversity within the chicken gut microbiome revealed by metagenomics and culture.</title>
        <authorList>
            <person name="Gilroy R."/>
            <person name="Ravi A."/>
            <person name="Getino M."/>
            <person name="Pursley I."/>
            <person name="Horton D.L."/>
            <person name="Alikhan N.F."/>
            <person name="Baker D."/>
            <person name="Gharbi K."/>
            <person name="Hall N."/>
            <person name="Watson M."/>
            <person name="Adriaenssens E.M."/>
            <person name="Foster-Nyarko E."/>
            <person name="Jarju S."/>
            <person name="Secka A."/>
            <person name="Antonio M."/>
            <person name="Oren A."/>
            <person name="Chaudhuri R.R."/>
            <person name="La Ragione R."/>
            <person name="Hildebrand F."/>
            <person name="Pallen M.J."/>
        </authorList>
    </citation>
    <scope>NUCLEOTIDE SEQUENCE</scope>
    <source>
        <strain evidence="2">ChiGjej1B1-1684</strain>
    </source>
</reference>
<keyword evidence="1" id="KW-0732">Signal</keyword>
<evidence type="ECO:0000313" key="3">
    <source>
        <dbReference type="Proteomes" id="UP000824118"/>
    </source>
</evidence>
<feature type="chain" id="PRO_5039569131" description="Lipoprotein" evidence="1">
    <location>
        <begin position="23"/>
        <end position="358"/>
    </location>
</feature>
<name>A0A9D1LXQ4_9FIRM</name>
<accession>A0A9D1LXQ4</accession>
<protein>
    <recommendedName>
        <fullName evidence="4">Lipoprotein</fullName>
    </recommendedName>
</protein>
<evidence type="ECO:0000256" key="1">
    <source>
        <dbReference type="SAM" id="SignalP"/>
    </source>
</evidence>
<dbReference type="PROSITE" id="PS51257">
    <property type="entry name" value="PROKAR_LIPOPROTEIN"/>
    <property type="match status" value="1"/>
</dbReference>
<dbReference type="Proteomes" id="UP000824118">
    <property type="component" value="Unassembled WGS sequence"/>
</dbReference>
<gene>
    <name evidence="2" type="ORF">IAD22_02745</name>
</gene>
<feature type="signal peptide" evidence="1">
    <location>
        <begin position="1"/>
        <end position="22"/>
    </location>
</feature>
<reference evidence="2" key="1">
    <citation type="submission" date="2020-10" db="EMBL/GenBank/DDBJ databases">
        <authorList>
            <person name="Gilroy R."/>
        </authorList>
    </citation>
    <scope>NUCLEOTIDE SEQUENCE</scope>
    <source>
        <strain evidence="2">ChiGjej1B1-1684</strain>
    </source>
</reference>
<dbReference type="AlphaFoldDB" id="A0A9D1LXQ4"/>
<evidence type="ECO:0000313" key="2">
    <source>
        <dbReference type="EMBL" id="HIU49920.1"/>
    </source>
</evidence>
<dbReference type="EMBL" id="DVNG01000036">
    <property type="protein sequence ID" value="HIU49920.1"/>
    <property type="molecule type" value="Genomic_DNA"/>
</dbReference>
<proteinExistence type="predicted"/>